<dbReference type="InterPro" id="IPR021109">
    <property type="entry name" value="Peptidase_aspartic_dom_sf"/>
</dbReference>
<dbReference type="RefSeq" id="WP_138118214.1">
    <property type="nucleotide sequence ID" value="NZ_CAXIBE010000174.1"/>
</dbReference>
<dbReference type="InterPro" id="IPR001969">
    <property type="entry name" value="Aspartic_peptidase_AS"/>
</dbReference>
<dbReference type="NCBIfam" id="TIGR02281">
    <property type="entry name" value="clan_AA_DTGA"/>
    <property type="match status" value="1"/>
</dbReference>
<keyword evidence="2" id="KW-0645">Protease</keyword>
<keyword evidence="1" id="KW-0472">Membrane</keyword>
<evidence type="ECO:0000256" key="1">
    <source>
        <dbReference type="SAM" id="Phobius"/>
    </source>
</evidence>
<dbReference type="Proteomes" id="UP001170717">
    <property type="component" value="Unassembled WGS sequence"/>
</dbReference>
<dbReference type="SUPFAM" id="SSF50630">
    <property type="entry name" value="Acid proteases"/>
    <property type="match status" value="1"/>
</dbReference>
<reference evidence="2" key="1">
    <citation type="submission" date="2023-07" db="EMBL/GenBank/DDBJ databases">
        <title>Genome content predicts the carbon catabolic preferences of heterotrophic bacteria.</title>
        <authorList>
            <person name="Gralka M."/>
        </authorList>
    </citation>
    <scope>NUCLEOTIDE SEQUENCE</scope>
    <source>
        <strain evidence="2">F2M12</strain>
    </source>
</reference>
<protein>
    <submittedName>
        <fullName evidence="2">TIGR02281 family clan AA aspartic protease</fullName>
        <ecNumber evidence="2">3.4.23.-</ecNumber>
    </submittedName>
</protein>
<keyword evidence="1" id="KW-1133">Transmembrane helix</keyword>
<dbReference type="EC" id="3.4.23.-" evidence="2"/>
<dbReference type="InterPro" id="IPR034122">
    <property type="entry name" value="Retropepsin-like_bacterial"/>
</dbReference>
<dbReference type="GO" id="GO:0004190">
    <property type="term" value="F:aspartic-type endopeptidase activity"/>
    <property type="evidence" value="ECO:0007669"/>
    <property type="project" value="InterPro"/>
</dbReference>
<dbReference type="InterPro" id="IPR011969">
    <property type="entry name" value="Clan_AA_Asp_peptidase_C"/>
</dbReference>
<dbReference type="GO" id="GO:0006508">
    <property type="term" value="P:proteolysis"/>
    <property type="evidence" value="ECO:0007669"/>
    <property type="project" value="UniProtKB-KW"/>
</dbReference>
<dbReference type="PROSITE" id="PS00141">
    <property type="entry name" value="ASP_PROTEASE"/>
    <property type="match status" value="1"/>
</dbReference>
<dbReference type="Gene3D" id="2.40.70.10">
    <property type="entry name" value="Acid Proteases"/>
    <property type="match status" value="1"/>
</dbReference>
<accession>A0AAW7Z5K2</accession>
<proteinExistence type="predicted"/>
<sequence>MFYMSEDDSVGVSSAGKYMVVLAWICGFALLVYVFSGLLDKQVNPNSEPQSQRIGSQTEVRLKQNRAGHYVTSGYINGEEVVFLVDTGATDVSIPAHLAQRLQLQAGRKGLANTANGTVTVAESSIDTLRIGDIVLNNVRANLNPGMQSEHILLGMSVLRQLEFTQRGDWLILRTL</sequence>
<gene>
    <name evidence="2" type="ORF">Q4527_13515</name>
</gene>
<evidence type="ECO:0000313" key="2">
    <source>
        <dbReference type="EMBL" id="MDO6578415.1"/>
    </source>
</evidence>
<dbReference type="AlphaFoldDB" id="A0AAW7Z5K2"/>
<name>A0AAW7Z5K2_9ALTE</name>
<dbReference type="EMBL" id="JAUOQI010000009">
    <property type="protein sequence ID" value="MDO6578415.1"/>
    <property type="molecule type" value="Genomic_DNA"/>
</dbReference>
<comment type="caution">
    <text evidence="2">The sequence shown here is derived from an EMBL/GenBank/DDBJ whole genome shotgun (WGS) entry which is preliminary data.</text>
</comment>
<feature type="transmembrane region" description="Helical" evidence="1">
    <location>
        <begin position="20"/>
        <end position="39"/>
    </location>
</feature>
<evidence type="ECO:0000313" key="3">
    <source>
        <dbReference type="Proteomes" id="UP001170717"/>
    </source>
</evidence>
<organism evidence="2 3">
    <name type="scientific">Alteromonas stellipolaris</name>
    <dbReference type="NCBI Taxonomy" id="233316"/>
    <lineage>
        <taxon>Bacteria</taxon>
        <taxon>Pseudomonadati</taxon>
        <taxon>Pseudomonadota</taxon>
        <taxon>Gammaproteobacteria</taxon>
        <taxon>Alteromonadales</taxon>
        <taxon>Alteromonadaceae</taxon>
        <taxon>Alteromonas/Salinimonas group</taxon>
        <taxon>Alteromonas</taxon>
    </lineage>
</organism>
<keyword evidence="2" id="KW-0378">Hydrolase</keyword>
<dbReference type="Pfam" id="PF13975">
    <property type="entry name" value="gag-asp_proteas"/>
    <property type="match status" value="1"/>
</dbReference>
<dbReference type="CDD" id="cd05483">
    <property type="entry name" value="retropepsin_like_bacteria"/>
    <property type="match status" value="1"/>
</dbReference>
<keyword evidence="1" id="KW-0812">Transmembrane</keyword>